<evidence type="ECO:0000313" key="2">
    <source>
        <dbReference type="Proteomes" id="UP000076798"/>
    </source>
</evidence>
<reference evidence="1 2" key="1">
    <citation type="journal article" date="2016" name="Mol. Biol. Evol.">
        <title>Comparative Genomics of Early-Diverging Mushroom-Forming Fungi Provides Insights into the Origins of Lignocellulose Decay Capabilities.</title>
        <authorList>
            <person name="Nagy L.G."/>
            <person name="Riley R."/>
            <person name="Tritt A."/>
            <person name="Adam C."/>
            <person name="Daum C."/>
            <person name="Floudas D."/>
            <person name="Sun H."/>
            <person name="Yadav J.S."/>
            <person name="Pangilinan J."/>
            <person name="Larsson K.H."/>
            <person name="Matsuura K."/>
            <person name="Barry K."/>
            <person name="Labutti K."/>
            <person name="Kuo R."/>
            <person name="Ohm R.A."/>
            <person name="Bhattacharya S.S."/>
            <person name="Shirouzu T."/>
            <person name="Yoshinaga Y."/>
            <person name="Martin F.M."/>
            <person name="Grigoriev I.V."/>
            <person name="Hibbett D.S."/>
        </authorList>
    </citation>
    <scope>NUCLEOTIDE SEQUENCE [LARGE SCALE GENOMIC DNA]</scope>
    <source>
        <strain evidence="1 2">HHB10207 ss-3</strain>
    </source>
</reference>
<dbReference type="EMBL" id="KV428369">
    <property type="protein sequence ID" value="KZT32209.1"/>
    <property type="molecule type" value="Genomic_DNA"/>
</dbReference>
<gene>
    <name evidence="1" type="ORF">SISSUDRAFT_568933</name>
</gene>
<dbReference type="AlphaFoldDB" id="A0A165XHX7"/>
<accession>A0A165XHX7</accession>
<sequence>MSSSHEPQSLPKYLCLERIGGLWRSLVIGRTKMNDSTNTKSCLHRRPTVNPLLNIMSDLLQEVRLANPPFFANHLFRFKFLARLRHRRIAKTFLLSNASLQTAEQPFIYSFDSWNLTIVVAPEIFVIPSHPDRRPETSSLTLLGLLASIFAR</sequence>
<proteinExistence type="predicted"/>
<dbReference type="Proteomes" id="UP000076798">
    <property type="component" value="Unassembled WGS sequence"/>
</dbReference>
<name>A0A165XHX7_9AGAM</name>
<evidence type="ECO:0000313" key="1">
    <source>
        <dbReference type="EMBL" id="KZT32209.1"/>
    </source>
</evidence>
<protein>
    <submittedName>
        <fullName evidence="1">Uncharacterized protein</fullName>
    </submittedName>
</protein>
<organism evidence="1 2">
    <name type="scientific">Sistotremastrum suecicum HHB10207 ss-3</name>
    <dbReference type="NCBI Taxonomy" id="1314776"/>
    <lineage>
        <taxon>Eukaryota</taxon>
        <taxon>Fungi</taxon>
        <taxon>Dikarya</taxon>
        <taxon>Basidiomycota</taxon>
        <taxon>Agaricomycotina</taxon>
        <taxon>Agaricomycetes</taxon>
        <taxon>Sistotremastrales</taxon>
        <taxon>Sistotremastraceae</taxon>
        <taxon>Sistotremastrum</taxon>
    </lineage>
</organism>
<keyword evidence="2" id="KW-1185">Reference proteome</keyword>